<keyword evidence="2" id="KW-1133">Transmembrane helix</keyword>
<feature type="region of interest" description="Disordered" evidence="1">
    <location>
        <begin position="1"/>
        <end position="47"/>
    </location>
</feature>
<evidence type="ECO:0008006" key="5">
    <source>
        <dbReference type="Google" id="ProtNLM"/>
    </source>
</evidence>
<feature type="transmembrane region" description="Helical" evidence="2">
    <location>
        <begin position="187"/>
        <end position="205"/>
    </location>
</feature>
<organism evidence="3 4">
    <name type="scientific">Protomyces lactucae-debilis</name>
    <dbReference type="NCBI Taxonomy" id="2754530"/>
    <lineage>
        <taxon>Eukaryota</taxon>
        <taxon>Fungi</taxon>
        <taxon>Dikarya</taxon>
        <taxon>Ascomycota</taxon>
        <taxon>Taphrinomycotina</taxon>
        <taxon>Taphrinomycetes</taxon>
        <taxon>Taphrinales</taxon>
        <taxon>Protomycetaceae</taxon>
        <taxon>Protomyces</taxon>
    </lineage>
</organism>
<dbReference type="GO" id="GO:0004143">
    <property type="term" value="F:ATP-dependent diacylglycerol kinase activity"/>
    <property type="evidence" value="ECO:0007669"/>
    <property type="project" value="InterPro"/>
</dbReference>
<dbReference type="EMBL" id="MCFI01000022">
    <property type="protein sequence ID" value="ORY76641.1"/>
    <property type="molecule type" value="Genomic_DNA"/>
</dbReference>
<feature type="transmembrane region" description="Helical" evidence="2">
    <location>
        <begin position="225"/>
        <end position="242"/>
    </location>
</feature>
<dbReference type="Proteomes" id="UP000193685">
    <property type="component" value="Unassembled WGS sequence"/>
</dbReference>
<sequence>MSANLRPSRRKSTKAIHTPPSPPTSSSAASSASTSRAHSPAKRTTDERATWQRLYKTYEVPRKTLHSAIGLAAIGLYASPHVTPTRLLSLGIPATAVIVSADLLRFNSPAFASVYERHLGYLMRPQERKGWNGVIFYLVGALLVLGTLPTDIATLSVLLLSWCDTAASTVGRALGHHGPQLRPGKSLIGTFAAFMVGAAATAFFYTTLVTYRPQTPPSWDPATSSLGLAQVSVLGGVVAALSEAVDVFGLDDNLTIPVLSGGLLWAVLCWAGYGHS</sequence>
<feature type="transmembrane region" description="Helical" evidence="2">
    <location>
        <begin position="130"/>
        <end position="148"/>
    </location>
</feature>
<dbReference type="GO" id="GO:0005789">
    <property type="term" value="C:endoplasmic reticulum membrane"/>
    <property type="evidence" value="ECO:0007669"/>
    <property type="project" value="TreeGrafter"/>
</dbReference>
<dbReference type="STRING" id="56484.A0A1Y2EYD3"/>
<dbReference type="PANTHER" id="PTHR31303">
    <property type="entry name" value="CTP-DEPENDENT DIACYLGLYCEROL KINASE 1"/>
    <property type="match status" value="1"/>
</dbReference>
<dbReference type="GeneID" id="63782774"/>
<dbReference type="GO" id="GO:0006654">
    <property type="term" value="P:phosphatidic acid biosynthetic process"/>
    <property type="evidence" value="ECO:0007669"/>
    <property type="project" value="TreeGrafter"/>
</dbReference>
<keyword evidence="4" id="KW-1185">Reference proteome</keyword>
<name>A0A1Y2EYD3_PROLT</name>
<keyword evidence="2" id="KW-0472">Membrane</keyword>
<feature type="compositionally biased region" description="Low complexity" evidence="1">
    <location>
        <begin position="24"/>
        <end position="38"/>
    </location>
</feature>
<evidence type="ECO:0000256" key="1">
    <source>
        <dbReference type="SAM" id="MobiDB-lite"/>
    </source>
</evidence>
<dbReference type="PANTHER" id="PTHR31303:SF1">
    <property type="entry name" value="CTP-DEPENDENT DIACYLGLYCEROL KINASE 1"/>
    <property type="match status" value="1"/>
</dbReference>
<dbReference type="InterPro" id="IPR037997">
    <property type="entry name" value="Dgk1-like"/>
</dbReference>
<evidence type="ECO:0000313" key="4">
    <source>
        <dbReference type="Proteomes" id="UP000193685"/>
    </source>
</evidence>
<evidence type="ECO:0000256" key="2">
    <source>
        <dbReference type="SAM" id="Phobius"/>
    </source>
</evidence>
<dbReference type="RefSeq" id="XP_040722721.1">
    <property type="nucleotide sequence ID" value="XM_040866175.1"/>
</dbReference>
<reference evidence="3 4" key="1">
    <citation type="submission" date="2016-07" db="EMBL/GenBank/DDBJ databases">
        <title>Pervasive Adenine N6-methylation of Active Genes in Fungi.</title>
        <authorList>
            <consortium name="DOE Joint Genome Institute"/>
            <person name="Mondo S.J."/>
            <person name="Dannebaum R.O."/>
            <person name="Kuo R.C."/>
            <person name="Labutti K."/>
            <person name="Haridas S."/>
            <person name="Kuo A."/>
            <person name="Salamov A."/>
            <person name="Ahrendt S.R."/>
            <person name="Lipzen A."/>
            <person name="Sullivan W."/>
            <person name="Andreopoulos W.B."/>
            <person name="Clum A."/>
            <person name="Lindquist E."/>
            <person name="Daum C."/>
            <person name="Ramamoorthy G.K."/>
            <person name="Gryganskyi A."/>
            <person name="Culley D."/>
            <person name="Magnuson J.K."/>
            <person name="James T.Y."/>
            <person name="O'Malley M.A."/>
            <person name="Stajich J.E."/>
            <person name="Spatafora J.W."/>
            <person name="Visel A."/>
            <person name="Grigoriev I.V."/>
        </authorList>
    </citation>
    <scope>NUCLEOTIDE SEQUENCE [LARGE SCALE GENOMIC DNA]</scope>
    <source>
        <strain evidence="3 4">12-1054</strain>
    </source>
</reference>
<protein>
    <recommendedName>
        <fullName evidence="5">Cytidylyltransferase family-domain-containing protein</fullName>
    </recommendedName>
</protein>
<dbReference type="OMA" id="NYWREMS"/>
<dbReference type="AlphaFoldDB" id="A0A1Y2EYD3"/>
<keyword evidence="2" id="KW-0812">Transmembrane</keyword>
<evidence type="ECO:0000313" key="3">
    <source>
        <dbReference type="EMBL" id="ORY76641.1"/>
    </source>
</evidence>
<comment type="caution">
    <text evidence="3">The sequence shown here is derived from an EMBL/GenBank/DDBJ whole genome shotgun (WGS) entry which is preliminary data.</text>
</comment>
<dbReference type="OrthoDB" id="5673at2759"/>
<feature type="transmembrane region" description="Helical" evidence="2">
    <location>
        <begin position="254"/>
        <end position="273"/>
    </location>
</feature>
<proteinExistence type="predicted"/>
<accession>A0A1Y2EYD3</accession>
<gene>
    <name evidence="3" type="ORF">BCR37DRAFT_162463</name>
</gene>